<protein>
    <submittedName>
        <fullName evidence="2">42.3</fullName>
    </submittedName>
</protein>
<reference evidence="2 3" key="3">
    <citation type="journal article" date="2004" name="J. Mol. Biol.">
        <title>Genomic analysis of bacteriophages SP6 and K1-5, an estranged subgroup of the T7 supergroup.</title>
        <authorList>
            <person name="Scholl D."/>
            <person name="Kieleczawa J."/>
            <person name="Kemp P."/>
            <person name="Rush J."/>
            <person name="Richardson C.C."/>
            <person name="Merril C."/>
            <person name="Adhya S."/>
            <person name="Molineux I.J."/>
        </authorList>
    </citation>
    <scope>NUCLEOTIDE SEQUENCE</scope>
</reference>
<accession>Q6UGH4</accession>
<dbReference type="EMBL" id="AY370673">
    <property type="protein sequence ID" value="AAR90035.1"/>
    <property type="molecule type" value="Genomic_DNA"/>
</dbReference>
<dbReference type="RefSeq" id="NP_853604.1">
    <property type="nucleotide sequence ID" value="NC_004831.2"/>
</dbReference>
<organism evidence="3">
    <name type="scientific">Enterobacteria phage SP6</name>
    <name type="common">Bacteriophage SP6</name>
    <dbReference type="NCBI Taxonomy" id="2907955"/>
    <lineage>
        <taxon>Viruses</taxon>
        <taxon>Duplodnaviria</taxon>
        <taxon>Heunggongvirae</taxon>
        <taxon>Uroviricota</taxon>
        <taxon>Caudoviricetes</taxon>
        <taxon>Autographivirales</taxon>
        <taxon>Autosignataviridae</taxon>
        <taxon>Molineuxvirinae</taxon>
        <taxon>Zindervirus</taxon>
        <taxon>Zindervirus SP6</taxon>
    </lineage>
</organism>
<reference evidence="2 3" key="1">
    <citation type="journal article" date="1995" name="J. Biol. Chem.">
        <title>A domain of the gene 4 helicase/primase of bacteriophage T7 required for the formation of an active hexamer.</title>
        <authorList>
            <person name="Notarnicola S.M."/>
            <person name="Park K."/>
            <person name="Griffith J.D."/>
            <person name="Richardson C.C."/>
        </authorList>
    </citation>
    <scope>NUCLEOTIDE SEQUENCE [LARGE SCALE GENOMIC DNA]</scope>
</reference>
<proteinExistence type="predicted"/>
<reference evidence="2 3" key="2">
    <citation type="journal article" date="2002" name="J. Bacteriol.">
        <title>Bacteriophage SP6 is closely related to phages K1-5, K5, and K1E but encodes a tail protein very similar to that of the distantly related P22.</title>
        <authorList>
            <person name="Scholl D."/>
            <person name="Adhya S."/>
            <person name="Merril C.R."/>
        </authorList>
    </citation>
    <scope>NUCLEOTIDE SEQUENCE [LARGE SCALE GENOMIC DNA]</scope>
</reference>
<evidence type="ECO:0000256" key="1">
    <source>
        <dbReference type="SAM" id="MobiDB-lite"/>
    </source>
</evidence>
<dbReference type="GeneID" id="1481812"/>
<evidence type="ECO:0000313" key="2">
    <source>
        <dbReference type="EMBL" id="AAR90035.1"/>
    </source>
</evidence>
<sequence>MLRHQINGNHNPLHVTGQRSRSNKSIAIQEGVPIVRASVLASPTSYINDPHLSGKREGMMVAVLAPEDGDKAGLYLYRWAR</sequence>
<organismHost>
    <name type="scientific">Salmonella typhimurium</name>
    <dbReference type="NCBI Taxonomy" id="90371"/>
</organismHost>
<feature type="compositionally biased region" description="Polar residues" evidence="1">
    <location>
        <begin position="1"/>
        <end position="10"/>
    </location>
</feature>
<name>Q6UGH4_BPSP6</name>
<feature type="region of interest" description="Disordered" evidence="1">
    <location>
        <begin position="1"/>
        <end position="22"/>
    </location>
</feature>
<dbReference type="Proteomes" id="UP000000843">
    <property type="component" value="Segment"/>
</dbReference>
<evidence type="ECO:0000313" key="3">
    <source>
        <dbReference type="Proteomes" id="UP000000843"/>
    </source>
</evidence>
<dbReference type="KEGG" id="vg:1481812"/>